<feature type="domain" description="C2H2-type" evidence="11">
    <location>
        <begin position="246"/>
        <end position="273"/>
    </location>
</feature>
<feature type="domain" description="C2H2-type" evidence="11">
    <location>
        <begin position="216"/>
        <end position="245"/>
    </location>
</feature>
<dbReference type="PROSITE" id="PS00028">
    <property type="entry name" value="ZINC_FINGER_C2H2_1"/>
    <property type="match status" value="2"/>
</dbReference>
<dbReference type="PANTHER" id="PTHR23235:SF120">
    <property type="entry name" value="KRUPPEL-LIKE FACTOR 15"/>
    <property type="match status" value="1"/>
</dbReference>
<dbReference type="GO" id="GO:0008270">
    <property type="term" value="F:zinc ion binding"/>
    <property type="evidence" value="ECO:0007669"/>
    <property type="project" value="UniProtKB-KW"/>
</dbReference>
<protein>
    <recommendedName>
        <fullName evidence="11">C2H2-type domain-containing protein</fullName>
    </recommendedName>
</protein>
<keyword evidence="6" id="KW-0805">Transcription regulation</keyword>
<dbReference type="InterPro" id="IPR036236">
    <property type="entry name" value="Znf_C2H2_sf"/>
</dbReference>
<evidence type="ECO:0000256" key="1">
    <source>
        <dbReference type="ARBA" id="ARBA00006991"/>
    </source>
</evidence>
<evidence type="ECO:0000256" key="2">
    <source>
        <dbReference type="ARBA" id="ARBA00022723"/>
    </source>
</evidence>
<dbReference type="OrthoDB" id="4748970at2759"/>
<evidence type="ECO:0000256" key="5">
    <source>
        <dbReference type="ARBA" id="ARBA00022833"/>
    </source>
</evidence>
<evidence type="ECO:0000313" key="13">
    <source>
        <dbReference type="Proteomes" id="UP000605846"/>
    </source>
</evidence>
<evidence type="ECO:0000256" key="3">
    <source>
        <dbReference type="ARBA" id="ARBA00022737"/>
    </source>
</evidence>
<dbReference type="Proteomes" id="UP000605846">
    <property type="component" value="Unassembled WGS sequence"/>
</dbReference>
<dbReference type="FunFam" id="3.30.160.60:FF:000072">
    <property type="entry name" value="zinc finger protein 143 isoform X1"/>
    <property type="match status" value="1"/>
</dbReference>
<name>A0A8H7BXV5_9FUNG</name>
<dbReference type="Gene3D" id="3.30.160.60">
    <property type="entry name" value="Classic Zinc Finger"/>
    <property type="match status" value="3"/>
</dbReference>
<organism evidence="12 13">
    <name type="scientific">Apophysomyces ossiformis</name>
    <dbReference type="NCBI Taxonomy" id="679940"/>
    <lineage>
        <taxon>Eukaryota</taxon>
        <taxon>Fungi</taxon>
        <taxon>Fungi incertae sedis</taxon>
        <taxon>Mucoromycota</taxon>
        <taxon>Mucoromycotina</taxon>
        <taxon>Mucoromycetes</taxon>
        <taxon>Mucorales</taxon>
        <taxon>Mucorineae</taxon>
        <taxon>Mucoraceae</taxon>
        <taxon>Apophysomyces</taxon>
    </lineage>
</organism>
<dbReference type="GO" id="GO:0000978">
    <property type="term" value="F:RNA polymerase II cis-regulatory region sequence-specific DNA binding"/>
    <property type="evidence" value="ECO:0007669"/>
    <property type="project" value="UniProtKB-ARBA"/>
</dbReference>
<keyword evidence="7" id="KW-0804">Transcription</keyword>
<dbReference type="FunFam" id="3.30.160.60:FF:000761">
    <property type="entry name" value="Zinc finger protein 449"/>
    <property type="match status" value="1"/>
</dbReference>
<keyword evidence="4 9" id="KW-0863">Zinc-finger</keyword>
<keyword evidence="8" id="KW-0539">Nucleus</keyword>
<dbReference type="InterPro" id="IPR013087">
    <property type="entry name" value="Znf_C2H2_type"/>
</dbReference>
<evidence type="ECO:0000259" key="11">
    <source>
        <dbReference type="PROSITE" id="PS50157"/>
    </source>
</evidence>
<sequence>MAYSYLSSLLTTDNQDKFWALDVQYPQGGMSSGFADAALAVSSMAAFPMHQHQQQALIPGNSFSTMVCWQAPPPLYPNTDCCTALSTTAPQGNPSLFCSFPLSATVPPPSPAATTCAASVYYGSTWSCDESSNTTVITSPSVCSSPSPILHPVTPPPTNNTLLSSSSPPPALLSPIPRKKKESAGAPYECCECKKQFTRPYNLKSHMRTHTNERPYVCKHPNCTWKFARPHDLKRHELLHSGHKPHACPVCPKRFARCDALKRHWKVDAGCAQRIEALHHMTPKKYRK</sequence>
<keyword evidence="13" id="KW-1185">Reference proteome</keyword>
<dbReference type="SUPFAM" id="SSF57667">
    <property type="entry name" value="beta-beta-alpha zinc fingers"/>
    <property type="match status" value="2"/>
</dbReference>
<keyword evidence="5" id="KW-0862">Zinc</keyword>
<evidence type="ECO:0000256" key="4">
    <source>
        <dbReference type="ARBA" id="ARBA00022771"/>
    </source>
</evidence>
<comment type="similarity">
    <text evidence="1">Belongs to the krueppel C2H2-type zinc-finger protein family.</text>
</comment>
<accession>A0A8H7BXV5</accession>
<gene>
    <name evidence="12" type="ORF">EC973_003371</name>
</gene>
<dbReference type="AlphaFoldDB" id="A0A8H7BXV5"/>
<dbReference type="EMBL" id="JABAYA010000020">
    <property type="protein sequence ID" value="KAF7729958.1"/>
    <property type="molecule type" value="Genomic_DNA"/>
</dbReference>
<evidence type="ECO:0000256" key="6">
    <source>
        <dbReference type="ARBA" id="ARBA00023015"/>
    </source>
</evidence>
<dbReference type="GO" id="GO:0000981">
    <property type="term" value="F:DNA-binding transcription factor activity, RNA polymerase II-specific"/>
    <property type="evidence" value="ECO:0007669"/>
    <property type="project" value="TreeGrafter"/>
</dbReference>
<evidence type="ECO:0000256" key="10">
    <source>
        <dbReference type="SAM" id="MobiDB-lite"/>
    </source>
</evidence>
<comment type="caution">
    <text evidence="12">The sequence shown here is derived from an EMBL/GenBank/DDBJ whole genome shotgun (WGS) entry which is preliminary data.</text>
</comment>
<keyword evidence="3" id="KW-0677">Repeat</keyword>
<keyword evidence="2" id="KW-0479">Metal-binding</keyword>
<evidence type="ECO:0000313" key="12">
    <source>
        <dbReference type="EMBL" id="KAF7729958.1"/>
    </source>
</evidence>
<dbReference type="FunFam" id="3.30.160.60:FF:000446">
    <property type="entry name" value="Zinc finger protein"/>
    <property type="match status" value="1"/>
</dbReference>
<feature type="region of interest" description="Disordered" evidence="10">
    <location>
        <begin position="144"/>
        <end position="178"/>
    </location>
</feature>
<dbReference type="PROSITE" id="PS50157">
    <property type="entry name" value="ZINC_FINGER_C2H2_2"/>
    <property type="match status" value="3"/>
</dbReference>
<proteinExistence type="inferred from homology"/>
<feature type="domain" description="C2H2-type" evidence="11">
    <location>
        <begin position="188"/>
        <end position="215"/>
    </location>
</feature>
<evidence type="ECO:0000256" key="9">
    <source>
        <dbReference type="PROSITE-ProRule" id="PRU00042"/>
    </source>
</evidence>
<evidence type="ECO:0000256" key="8">
    <source>
        <dbReference type="ARBA" id="ARBA00023242"/>
    </source>
</evidence>
<evidence type="ECO:0000256" key="7">
    <source>
        <dbReference type="ARBA" id="ARBA00023163"/>
    </source>
</evidence>
<dbReference type="Pfam" id="PF13894">
    <property type="entry name" value="zf-C2H2_4"/>
    <property type="match status" value="1"/>
</dbReference>
<dbReference type="PANTHER" id="PTHR23235">
    <property type="entry name" value="KRUEPPEL-LIKE TRANSCRIPTION FACTOR"/>
    <property type="match status" value="1"/>
</dbReference>
<dbReference type="SMART" id="SM00355">
    <property type="entry name" value="ZnF_C2H2"/>
    <property type="match status" value="3"/>
</dbReference>
<reference evidence="12" key="1">
    <citation type="submission" date="2020-01" db="EMBL/GenBank/DDBJ databases">
        <title>Genome Sequencing of Three Apophysomyces-Like Fungal Strains Confirms a Novel Fungal Genus in the Mucoromycota with divergent Burkholderia-like Endosymbiotic Bacteria.</title>
        <authorList>
            <person name="Stajich J.E."/>
            <person name="Macias A.M."/>
            <person name="Carter-House D."/>
            <person name="Lovett B."/>
            <person name="Kasson L.R."/>
            <person name="Berry K."/>
            <person name="Grigoriev I."/>
            <person name="Chang Y."/>
            <person name="Spatafora J."/>
            <person name="Kasson M.T."/>
        </authorList>
    </citation>
    <scope>NUCLEOTIDE SEQUENCE</scope>
    <source>
        <strain evidence="12">NRRL A-21654</strain>
    </source>
</reference>
<dbReference type="Pfam" id="PF00096">
    <property type="entry name" value="zf-C2H2"/>
    <property type="match status" value="2"/>
</dbReference>